<evidence type="ECO:0000256" key="2">
    <source>
        <dbReference type="ARBA" id="ARBA00008914"/>
    </source>
</evidence>
<evidence type="ECO:0000256" key="5">
    <source>
        <dbReference type="ARBA" id="ARBA00022989"/>
    </source>
</evidence>
<comment type="subcellular location">
    <subcellularLocation>
        <location evidence="1">Cell membrane</location>
        <topology evidence="1">Single-pass membrane protein</topology>
    </subcellularLocation>
</comment>
<feature type="domain" description="OmpA-like" evidence="8">
    <location>
        <begin position="96"/>
        <end position="215"/>
    </location>
</feature>
<keyword evidence="4 7" id="KW-0812">Transmembrane</keyword>
<evidence type="ECO:0000256" key="7">
    <source>
        <dbReference type="SAM" id="Phobius"/>
    </source>
</evidence>
<evidence type="ECO:0000313" key="9">
    <source>
        <dbReference type="EMBL" id="SUZ52986.1"/>
    </source>
</evidence>
<dbReference type="EMBL" id="UINC01000307">
    <property type="protein sequence ID" value="SUZ52986.1"/>
    <property type="molecule type" value="Genomic_DNA"/>
</dbReference>
<name>A0A381NEH4_9ZZZZ</name>
<dbReference type="InterPro" id="IPR025713">
    <property type="entry name" value="MotB-like_N_dom"/>
</dbReference>
<evidence type="ECO:0000256" key="1">
    <source>
        <dbReference type="ARBA" id="ARBA00004162"/>
    </source>
</evidence>
<gene>
    <name evidence="9" type="ORF">METZ01_LOCUS5840</name>
</gene>
<comment type="similarity">
    <text evidence="2">Belongs to the MotB family.</text>
</comment>
<dbReference type="CDD" id="cd07185">
    <property type="entry name" value="OmpA_C-like"/>
    <property type="match status" value="1"/>
</dbReference>
<dbReference type="InterPro" id="IPR050330">
    <property type="entry name" value="Bact_OuterMem_StrucFunc"/>
</dbReference>
<evidence type="ECO:0000256" key="6">
    <source>
        <dbReference type="ARBA" id="ARBA00023136"/>
    </source>
</evidence>
<dbReference type="AlphaFoldDB" id="A0A381NEH4"/>
<dbReference type="InterPro" id="IPR036737">
    <property type="entry name" value="OmpA-like_sf"/>
</dbReference>
<sequence>MGQMIDEEDCEVCIPFDQEWIFTYGDLVTLLLCFFILLFSMCRTDVEKSKQISDSFKSMPPGSPFIFNGQSSTLDKASRELEQLEVPDDVSINASKAGVEVSFSKTVAFEQGSVTLSEKAKGAVIKMLPIIGQLQNNIEISGHTDESDSNQKYPSNWELSVARASVIAAFLESKLIPADRIQVAGYGDSRPRFNPDTAYKRSLNRRVQIVLMPEDQTR</sequence>
<keyword evidence="3" id="KW-1003">Cell membrane</keyword>
<feature type="transmembrane region" description="Helical" evidence="7">
    <location>
        <begin position="20"/>
        <end position="42"/>
    </location>
</feature>
<dbReference type="SUPFAM" id="SSF103088">
    <property type="entry name" value="OmpA-like"/>
    <property type="match status" value="1"/>
</dbReference>
<dbReference type="PROSITE" id="PS51123">
    <property type="entry name" value="OMPA_2"/>
    <property type="match status" value="1"/>
</dbReference>
<dbReference type="PANTHER" id="PTHR30329">
    <property type="entry name" value="STATOR ELEMENT OF FLAGELLAR MOTOR COMPLEX"/>
    <property type="match status" value="1"/>
</dbReference>
<reference evidence="9" key="1">
    <citation type="submission" date="2018-05" db="EMBL/GenBank/DDBJ databases">
        <authorList>
            <person name="Lanie J.A."/>
            <person name="Ng W.-L."/>
            <person name="Kazmierczak K.M."/>
            <person name="Andrzejewski T.M."/>
            <person name="Davidsen T.M."/>
            <person name="Wayne K.J."/>
            <person name="Tettelin H."/>
            <person name="Glass J.I."/>
            <person name="Rusch D."/>
            <person name="Podicherti R."/>
            <person name="Tsui H.-C.T."/>
            <person name="Winkler M.E."/>
        </authorList>
    </citation>
    <scope>NUCLEOTIDE SEQUENCE</scope>
</reference>
<evidence type="ECO:0000256" key="3">
    <source>
        <dbReference type="ARBA" id="ARBA00022475"/>
    </source>
</evidence>
<dbReference type="GO" id="GO:0005886">
    <property type="term" value="C:plasma membrane"/>
    <property type="evidence" value="ECO:0007669"/>
    <property type="project" value="UniProtKB-SubCell"/>
</dbReference>
<keyword evidence="6 7" id="KW-0472">Membrane</keyword>
<accession>A0A381NEH4</accession>
<dbReference type="InterPro" id="IPR006665">
    <property type="entry name" value="OmpA-like"/>
</dbReference>
<evidence type="ECO:0000259" key="8">
    <source>
        <dbReference type="PROSITE" id="PS51123"/>
    </source>
</evidence>
<dbReference type="Pfam" id="PF13677">
    <property type="entry name" value="MotB_plug"/>
    <property type="match status" value="1"/>
</dbReference>
<dbReference type="Gene3D" id="3.30.1330.60">
    <property type="entry name" value="OmpA-like domain"/>
    <property type="match status" value="1"/>
</dbReference>
<evidence type="ECO:0000256" key="4">
    <source>
        <dbReference type="ARBA" id="ARBA00022692"/>
    </source>
</evidence>
<dbReference type="Pfam" id="PF00691">
    <property type="entry name" value="OmpA"/>
    <property type="match status" value="1"/>
</dbReference>
<protein>
    <recommendedName>
        <fullName evidence="8">OmpA-like domain-containing protein</fullName>
    </recommendedName>
</protein>
<keyword evidence="5 7" id="KW-1133">Transmembrane helix</keyword>
<organism evidence="9">
    <name type="scientific">marine metagenome</name>
    <dbReference type="NCBI Taxonomy" id="408172"/>
    <lineage>
        <taxon>unclassified sequences</taxon>
        <taxon>metagenomes</taxon>
        <taxon>ecological metagenomes</taxon>
    </lineage>
</organism>
<proteinExistence type="inferred from homology"/>
<dbReference type="PANTHER" id="PTHR30329:SF21">
    <property type="entry name" value="LIPOPROTEIN YIAD-RELATED"/>
    <property type="match status" value="1"/>
</dbReference>